<feature type="domain" description="Tyr recombinase" evidence="4">
    <location>
        <begin position="107"/>
        <end position="281"/>
    </location>
</feature>
<dbReference type="PANTHER" id="PTHR30349">
    <property type="entry name" value="PHAGE INTEGRASE-RELATED"/>
    <property type="match status" value="1"/>
</dbReference>
<dbReference type="InterPro" id="IPR010998">
    <property type="entry name" value="Integrase_recombinase_N"/>
</dbReference>
<dbReference type="GO" id="GO:0015074">
    <property type="term" value="P:DNA integration"/>
    <property type="evidence" value="ECO:0007669"/>
    <property type="project" value="InterPro"/>
</dbReference>
<evidence type="ECO:0000256" key="2">
    <source>
        <dbReference type="ARBA" id="ARBA00023172"/>
    </source>
</evidence>
<dbReference type="PROSITE" id="PS51898">
    <property type="entry name" value="TYR_RECOMBINASE"/>
    <property type="match status" value="1"/>
</dbReference>
<name>A0A2M8Z7T1_9FIRM</name>
<dbReference type="InterPro" id="IPR050090">
    <property type="entry name" value="Tyrosine_recombinase_XerCD"/>
</dbReference>
<dbReference type="PROSITE" id="PS51900">
    <property type="entry name" value="CB"/>
    <property type="match status" value="1"/>
</dbReference>
<protein>
    <submittedName>
        <fullName evidence="6">Site-specific recombinase XerD</fullName>
    </submittedName>
</protein>
<dbReference type="Gene3D" id="1.10.443.10">
    <property type="entry name" value="Intergrase catalytic core"/>
    <property type="match status" value="1"/>
</dbReference>
<dbReference type="Pfam" id="PF00589">
    <property type="entry name" value="Phage_integrase"/>
    <property type="match status" value="1"/>
</dbReference>
<dbReference type="InterPro" id="IPR044068">
    <property type="entry name" value="CB"/>
</dbReference>
<dbReference type="RefSeq" id="WP_100305882.1">
    <property type="nucleotide sequence ID" value="NZ_PGET01000001.1"/>
</dbReference>
<dbReference type="Gene3D" id="1.10.150.130">
    <property type="match status" value="1"/>
</dbReference>
<evidence type="ECO:0000313" key="7">
    <source>
        <dbReference type="Proteomes" id="UP000231092"/>
    </source>
</evidence>
<comment type="caution">
    <text evidence="6">The sequence shown here is derived from an EMBL/GenBank/DDBJ whole genome shotgun (WGS) entry which is preliminary data.</text>
</comment>
<dbReference type="InterPro" id="IPR002104">
    <property type="entry name" value="Integrase_catalytic"/>
</dbReference>
<dbReference type="InterPro" id="IPR013762">
    <property type="entry name" value="Integrase-like_cat_sf"/>
</dbReference>
<dbReference type="AlphaFoldDB" id="A0A2M8Z7T1"/>
<keyword evidence="1 3" id="KW-0238">DNA-binding</keyword>
<proteinExistence type="predicted"/>
<dbReference type="InterPro" id="IPR011010">
    <property type="entry name" value="DNA_brk_join_enz"/>
</dbReference>
<gene>
    <name evidence="6" type="ORF">H171_3042</name>
</gene>
<dbReference type="GO" id="GO:0003677">
    <property type="term" value="F:DNA binding"/>
    <property type="evidence" value="ECO:0007669"/>
    <property type="project" value="UniProtKB-UniRule"/>
</dbReference>
<evidence type="ECO:0000313" key="6">
    <source>
        <dbReference type="EMBL" id="PJJ29499.1"/>
    </source>
</evidence>
<reference evidence="6 7" key="1">
    <citation type="submission" date="2017-11" db="EMBL/GenBank/DDBJ databases">
        <title>Understudied soil microbes with underappreciated capabilities: Untangling the Clostridium saccharolyticum group.</title>
        <authorList>
            <person name="Leschine S."/>
        </authorList>
    </citation>
    <scope>NUCLEOTIDE SEQUENCE [LARGE SCALE GENOMIC DNA]</scope>
    <source>
        <strain evidence="6 7">18A</strain>
    </source>
</reference>
<dbReference type="GO" id="GO:0006310">
    <property type="term" value="P:DNA recombination"/>
    <property type="evidence" value="ECO:0007669"/>
    <property type="project" value="UniProtKB-KW"/>
</dbReference>
<feature type="domain" description="Core-binding (CB)" evidence="5">
    <location>
        <begin position="11"/>
        <end position="89"/>
    </location>
</feature>
<dbReference type="PANTHER" id="PTHR30349:SF89">
    <property type="entry name" value="INTEGRASE_RECOMBINASE"/>
    <property type="match status" value="1"/>
</dbReference>
<dbReference type="OrthoDB" id="9801717at2"/>
<dbReference type="EMBL" id="PGET01000001">
    <property type="protein sequence ID" value="PJJ29499.1"/>
    <property type="molecule type" value="Genomic_DNA"/>
</dbReference>
<organism evidence="6 7">
    <name type="scientific">[Clostridium] celerecrescens 18A</name>
    <dbReference type="NCBI Taxonomy" id="1286362"/>
    <lineage>
        <taxon>Bacteria</taxon>
        <taxon>Bacillati</taxon>
        <taxon>Bacillota</taxon>
        <taxon>Clostridia</taxon>
        <taxon>Lachnospirales</taxon>
        <taxon>Lachnospiraceae</taxon>
        <taxon>Lacrimispora</taxon>
    </lineage>
</organism>
<evidence type="ECO:0000259" key="5">
    <source>
        <dbReference type="PROSITE" id="PS51900"/>
    </source>
</evidence>
<sequence length="296" mass="34060">MDKVCKCKARIVTDTLIDEYCAWLHGCEKSKETIRSYRYNLSLFMHYLNGRSANKEIVIMWKGVMREKMAPVTVNGALAALNGFFNYCSWEDCKVKFLKISRNTFCSENKELSKDEYRRLVKTAFEKGNIRLALLLQTICSTGIRVSELPFITVEAAVRGRAEVDCKGKVRTVFLTRQLSQMLILYAQKRHLEGGMIFITRNGAALDRSNIWREMKALGVEAGVAQEKIYPHNLRHLFARSYYDSEKDLSRLADILGHSSVNTTRIYTIESGYNHIRQLESLKLLVEIDDRIPLLL</sequence>
<dbReference type="Proteomes" id="UP000231092">
    <property type="component" value="Unassembled WGS sequence"/>
</dbReference>
<evidence type="ECO:0000259" key="4">
    <source>
        <dbReference type="PROSITE" id="PS51898"/>
    </source>
</evidence>
<evidence type="ECO:0000256" key="3">
    <source>
        <dbReference type="PROSITE-ProRule" id="PRU01248"/>
    </source>
</evidence>
<dbReference type="SUPFAM" id="SSF56349">
    <property type="entry name" value="DNA breaking-rejoining enzymes"/>
    <property type="match status" value="1"/>
</dbReference>
<accession>A0A2M8Z7T1</accession>
<keyword evidence="2" id="KW-0233">DNA recombination</keyword>
<evidence type="ECO:0000256" key="1">
    <source>
        <dbReference type="ARBA" id="ARBA00023125"/>
    </source>
</evidence>